<feature type="non-terminal residue" evidence="2">
    <location>
        <position position="1"/>
    </location>
</feature>
<sequence>LINCFSPGSSMYDAKLAALSLATFSAMYASAYPKFHDGLVIPWLGIVAVNPVCVVCGCFQLYHIQTDGRERDNPKLRSEFFFGESGDSNIHDLDSPPLISLT</sequence>
<reference evidence="2" key="2">
    <citation type="submission" date="2014-07" db="EMBL/GenBank/DDBJ databases">
        <authorList>
            <person name="Hull J."/>
        </authorList>
    </citation>
    <scope>NUCLEOTIDE SEQUENCE</scope>
</reference>
<evidence type="ECO:0000256" key="1">
    <source>
        <dbReference type="SAM" id="Phobius"/>
    </source>
</evidence>
<evidence type="ECO:0000313" key="2">
    <source>
        <dbReference type="EMBL" id="JAG05050.1"/>
    </source>
</evidence>
<reference evidence="2" key="1">
    <citation type="journal article" date="2014" name="PLoS ONE">
        <title>Transcriptome-Based Identification of ABC Transporters in the Western Tarnished Plant Bug Lygus hesperus.</title>
        <authorList>
            <person name="Hull J.J."/>
            <person name="Chaney K."/>
            <person name="Geib S.M."/>
            <person name="Fabrick J.A."/>
            <person name="Brent C.S."/>
            <person name="Walsh D."/>
            <person name="Lavine L.C."/>
        </authorList>
    </citation>
    <scope>NUCLEOTIDE SEQUENCE</scope>
</reference>
<accession>A0A0A9WJK5</accession>
<dbReference type="EMBL" id="GBHO01038554">
    <property type="protein sequence ID" value="JAG05050.1"/>
    <property type="molecule type" value="Transcribed_RNA"/>
</dbReference>
<keyword evidence="1" id="KW-1133">Transmembrane helix</keyword>
<organism evidence="2">
    <name type="scientific">Lygus hesperus</name>
    <name type="common">Western plant bug</name>
    <dbReference type="NCBI Taxonomy" id="30085"/>
    <lineage>
        <taxon>Eukaryota</taxon>
        <taxon>Metazoa</taxon>
        <taxon>Ecdysozoa</taxon>
        <taxon>Arthropoda</taxon>
        <taxon>Hexapoda</taxon>
        <taxon>Insecta</taxon>
        <taxon>Pterygota</taxon>
        <taxon>Neoptera</taxon>
        <taxon>Paraneoptera</taxon>
        <taxon>Hemiptera</taxon>
        <taxon>Heteroptera</taxon>
        <taxon>Panheteroptera</taxon>
        <taxon>Cimicomorpha</taxon>
        <taxon>Miridae</taxon>
        <taxon>Mirini</taxon>
        <taxon>Lygus</taxon>
    </lineage>
</organism>
<keyword evidence="1" id="KW-0812">Transmembrane</keyword>
<protein>
    <submittedName>
        <fullName evidence="2">Uncharacterized protein</fullName>
    </submittedName>
</protein>
<proteinExistence type="predicted"/>
<keyword evidence="1" id="KW-0472">Membrane</keyword>
<feature type="transmembrane region" description="Helical" evidence="1">
    <location>
        <begin position="41"/>
        <end position="62"/>
    </location>
</feature>
<feature type="non-terminal residue" evidence="2">
    <location>
        <position position="102"/>
    </location>
</feature>
<gene>
    <name evidence="2" type="ORF">CM83_103203</name>
</gene>
<dbReference type="AlphaFoldDB" id="A0A0A9WJK5"/>
<name>A0A0A9WJK5_LYGHE</name>